<protein>
    <submittedName>
        <fullName evidence="1">Uncharacterized protein</fullName>
    </submittedName>
</protein>
<proteinExistence type="predicted"/>
<accession>X1BSG6</accession>
<reference evidence="1" key="1">
    <citation type="journal article" date="2014" name="Front. Microbiol.">
        <title>High frequency of phylogenetically diverse reductive dehalogenase-homologous genes in deep subseafloor sedimentary metagenomes.</title>
        <authorList>
            <person name="Kawai M."/>
            <person name="Futagami T."/>
            <person name="Toyoda A."/>
            <person name="Takaki Y."/>
            <person name="Nishi S."/>
            <person name="Hori S."/>
            <person name="Arai W."/>
            <person name="Tsubouchi T."/>
            <person name="Morono Y."/>
            <person name="Uchiyama I."/>
            <person name="Ito T."/>
            <person name="Fujiyama A."/>
            <person name="Inagaki F."/>
            <person name="Takami H."/>
        </authorList>
    </citation>
    <scope>NUCLEOTIDE SEQUENCE</scope>
    <source>
        <strain evidence="1">Expedition CK06-06</strain>
    </source>
</reference>
<name>X1BSG6_9ZZZZ</name>
<gene>
    <name evidence="1" type="ORF">S01H4_28301</name>
</gene>
<comment type="caution">
    <text evidence="1">The sequence shown here is derived from an EMBL/GenBank/DDBJ whole genome shotgun (WGS) entry which is preliminary data.</text>
</comment>
<dbReference type="EMBL" id="BART01014037">
    <property type="protein sequence ID" value="GAG84087.1"/>
    <property type="molecule type" value="Genomic_DNA"/>
</dbReference>
<sequence>MDKLGYLETKIVGSKGKLDLTPDNYDNKEKIYYDPSYDEEYITKLRQKAKKS</sequence>
<evidence type="ECO:0000313" key="1">
    <source>
        <dbReference type="EMBL" id="GAG84087.1"/>
    </source>
</evidence>
<dbReference type="AlphaFoldDB" id="X1BSG6"/>
<organism evidence="1">
    <name type="scientific">marine sediment metagenome</name>
    <dbReference type="NCBI Taxonomy" id="412755"/>
    <lineage>
        <taxon>unclassified sequences</taxon>
        <taxon>metagenomes</taxon>
        <taxon>ecological metagenomes</taxon>
    </lineage>
</organism>